<protein>
    <recommendedName>
        <fullName evidence="5">VCBS repeat-containing protein</fullName>
    </recommendedName>
</protein>
<proteinExistence type="predicted"/>
<reference evidence="1 4" key="2">
    <citation type="submission" date="2018-11" db="EMBL/GenBank/DDBJ databases">
        <title>Proposal to divide the Flavobacteriaceae and reorganize its genera based on Amino Acid Identity values calculated from whole genome sequences.</title>
        <authorList>
            <person name="Nicholson A.C."/>
            <person name="Gulvik C.A."/>
            <person name="Whitney A.M."/>
            <person name="Humrighouse B.W."/>
            <person name="Bell M."/>
            <person name="Holmes B."/>
            <person name="Steigerwalt A.G."/>
            <person name="Villarma A."/>
            <person name="Sheth M."/>
            <person name="Batra D."/>
            <person name="Pryor J."/>
            <person name="Bernardet J.-F."/>
            <person name="Hugo C."/>
            <person name="Kampfer P."/>
            <person name="Newman J."/>
            <person name="McQuiston J.R."/>
        </authorList>
    </citation>
    <scope>NUCLEOTIDE SEQUENCE [LARGE SCALE GENOMIC DNA]</scope>
    <source>
        <strain evidence="1 4">KC_1864</strain>
    </source>
</reference>
<evidence type="ECO:0000313" key="3">
    <source>
        <dbReference type="Proteomes" id="UP000236262"/>
    </source>
</evidence>
<gene>
    <name evidence="2" type="ORF">C1637_14385</name>
    <name evidence="1" type="ORF">EG342_18180</name>
</gene>
<keyword evidence="4" id="KW-1185">Reference proteome</keyword>
<dbReference type="KEGG" id="clac:EG342_18180"/>
<evidence type="ECO:0000313" key="4">
    <source>
        <dbReference type="Proteomes" id="UP000279972"/>
    </source>
</evidence>
<name>A0A3G6RH09_CHRLC</name>
<dbReference type="OrthoDB" id="1253809at2"/>
<sequence length="203" mass="22608">MYFNKIYFSLLAIAVITGCKPEKKTVSEAKTHDTIHTNTSIEKEPDNPTKHTKLPVVDTTAVLLAFKKASETKKFGKDLSFDIKEDLSGSIFDSERPILIGDLNGDQVDDAIMPFSIEGRDGGNNWDAHYAVFINKDGQLQYQYSFDRGGDLAETQTFFKSIKDGVVKGLEEPGFHFPEGESKPVSYVYKNNKLELISTSGVK</sequence>
<evidence type="ECO:0000313" key="2">
    <source>
        <dbReference type="EMBL" id="PNW13017.1"/>
    </source>
</evidence>
<evidence type="ECO:0008006" key="5">
    <source>
        <dbReference type="Google" id="ProtNLM"/>
    </source>
</evidence>
<dbReference type="AlphaFoldDB" id="A0A3G6RH09"/>
<organism evidence="2 3">
    <name type="scientific">Chryseobacterium lactis</name>
    <dbReference type="NCBI Taxonomy" id="1241981"/>
    <lineage>
        <taxon>Bacteria</taxon>
        <taxon>Pseudomonadati</taxon>
        <taxon>Bacteroidota</taxon>
        <taxon>Flavobacteriia</taxon>
        <taxon>Flavobacteriales</taxon>
        <taxon>Weeksellaceae</taxon>
        <taxon>Chryseobacterium group</taxon>
        <taxon>Chryseobacterium</taxon>
    </lineage>
</organism>
<dbReference type="EMBL" id="PPEH01000005">
    <property type="protein sequence ID" value="PNW13017.1"/>
    <property type="molecule type" value="Genomic_DNA"/>
</dbReference>
<dbReference type="Proteomes" id="UP000236262">
    <property type="component" value="Unassembled WGS sequence"/>
</dbReference>
<dbReference type="PROSITE" id="PS51257">
    <property type="entry name" value="PROKAR_LIPOPROTEIN"/>
    <property type="match status" value="1"/>
</dbReference>
<accession>A0A3G6RH09</accession>
<reference evidence="2 3" key="1">
    <citation type="submission" date="2018-01" db="EMBL/GenBank/DDBJ databases">
        <title>Draft genome sequences of Chryseobacterium lactis NCTC11390, Chryseobacterium oncorhynchi 701B-08, and Chryseobacterium viscerum 687B-08.</title>
        <authorList>
            <person name="Jeong J.-J."/>
            <person name="Lee Y.J."/>
            <person name="Park B."/>
            <person name="Choi I.-G."/>
            <person name="Kim K.D."/>
        </authorList>
    </citation>
    <scope>NUCLEOTIDE SEQUENCE [LARGE SCALE GENOMIC DNA]</scope>
    <source>
        <strain evidence="2 3">NCTC11390</strain>
    </source>
</reference>
<dbReference type="Proteomes" id="UP000279972">
    <property type="component" value="Chromosome"/>
</dbReference>
<dbReference type="EMBL" id="CP033924">
    <property type="protein sequence ID" value="AZA83690.1"/>
    <property type="molecule type" value="Genomic_DNA"/>
</dbReference>
<dbReference type="RefSeq" id="WP_103292420.1">
    <property type="nucleotide sequence ID" value="NZ_CP033924.1"/>
</dbReference>
<evidence type="ECO:0000313" key="1">
    <source>
        <dbReference type="EMBL" id="AZA83690.1"/>
    </source>
</evidence>